<name>A0ACC0NR30_RHOML</name>
<protein>
    <submittedName>
        <fullName evidence="1">Uncharacterized protein</fullName>
    </submittedName>
</protein>
<organism evidence="1 2">
    <name type="scientific">Rhododendron molle</name>
    <name type="common">Chinese azalea</name>
    <name type="synonym">Azalea mollis</name>
    <dbReference type="NCBI Taxonomy" id="49168"/>
    <lineage>
        <taxon>Eukaryota</taxon>
        <taxon>Viridiplantae</taxon>
        <taxon>Streptophyta</taxon>
        <taxon>Embryophyta</taxon>
        <taxon>Tracheophyta</taxon>
        <taxon>Spermatophyta</taxon>
        <taxon>Magnoliopsida</taxon>
        <taxon>eudicotyledons</taxon>
        <taxon>Gunneridae</taxon>
        <taxon>Pentapetalae</taxon>
        <taxon>asterids</taxon>
        <taxon>Ericales</taxon>
        <taxon>Ericaceae</taxon>
        <taxon>Ericoideae</taxon>
        <taxon>Rhodoreae</taxon>
        <taxon>Rhododendron</taxon>
    </lineage>
</organism>
<comment type="caution">
    <text evidence="1">The sequence shown here is derived from an EMBL/GenBank/DDBJ whole genome shotgun (WGS) entry which is preliminary data.</text>
</comment>
<reference evidence="1" key="1">
    <citation type="submission" date="2022-02" db="EMBL/GenBank/DDBJ databases">
        <title>Plant Genome Project.</title>
        <authorList>
            <person name="Zhang R.-G."/>
        </authorList>
    </citation>
    <scope>NUCLEOTIDE SEQUENCE</scope>
    <source>
        <strain evidence="1">AT1</strain>
    </source>
</reference>
<gene>
    <name evidence="1" type="ORF">RHMOL_Rhmol05G0169500</name>
</gene>
<dbReference type="EMBL" id="CM046392">
    <property type="protein sequence ID" value="KAI8555366.1"/>
    <property type="molecule type" value="Genomic_DNA"/>
</dbReference>
<evidence type="ECO:0000313" key="1">
    <source>
        <dbReference type="EMBL" id="KAI8555366.1"/>
    </source>
</evidence>
<sequence length="201" mass="23576">MMNGGPLETLDNHYLFLNVSCFVMVRALHWIGWEDFMLLLCYFDMEKGQCGNLPLPKFTLPSHLVENRFHLEVVDNCLYIRDCQPSPFPVPVNIWKDYGDVGSWTLEWIIQQPSFWARLGPQTNKDFGRWDSVDDCRTETLASYNPVATAIQRISYHGVKFWKDSFTDVASFLLLKPGFVYHWKFATHQKETILENLRDQF</sequence>
<dbReference type="Proteomes" id="UP001062846">
    <property type="component" value="Chromosome 5"/>
</dbReference>
<evidence type="ECO:0000313" key="2">
    <source>
        <dbReference type="Proteomes" id="UP001062846"/>
    </source>
</evidence>
<keyword evidence="2" id="KW-1185">Reference proteome</keyword>
<proteinExistence type="predicted"/>
<accession>A0ACC0NR30</accession>